<gene>
    <name evidence="1" type="ORF">K488DRAFT_67099</name>
</gene>
<dbReference type="Proteomes" id="UP000814128">
    <property type="component" value="Unassembled WGS sequence"/>
</dbReference>
<evidence type="ECO:0000313" key="2">
    <source>
        <dbReference type="Proteomes" id="UP000814128"/>
    </source>
</evidence>
<proteinExistence type="predicted"/>
<name>A0ACB8QZC1_9AGAM</name>
<keyword evidence="2" id="KW-1185">Reference proteome</keyword>
<protein>
    <submittedName>
        <fullName evidence="1">Uncharacterized protein</fullName>
    </submittedName>
</protein>
<sequence>MASPHRYDLRPKQPTVRTRERYAGAPYRKTMKSTTGLGLRTVSSAPAIVINKTETDTSDTTSCDSDLSELTELSDSDPGLTFSVGEPGPEPADVTQRFVTPETSALPILAPGAPRKQVHFDSAMNRAFSPTPATGQHMGSITEQFSLSTIGDEDLAGITFAGGDSTTAHVGSANVAGPSTIAAPANLTGHSGGQNPQGQRLAPFPHQTAQSGEAGVAHHPSVQAAVAGGGYRDRQMSIGRERTPIFDVTGRNIDANLRETANTFTEQLLGRHGTEVLNRDGRKTYRQMKYSLYQGNWFHLGTIRQEDEMVTEEN</sequence>
<reference evidence="1" key="2">
    <citation type="journal article" date="2022" name="New Phytol.">
        <title>Evolutionary transition to the ectomycorrhizal habit in the genomes of a hyperdiverse lineage of mushroom-forming fungi.</title>
        <authorList>
            <person name="Looney B."/>
            <person name="Miyauchi S."/>
            <person name="Morin E."/>
            <person name="Drula E."/>
            <person name="Courty P.E."/>
            <person name="Kohler A."/>
            <person name="Kuo A."/>
            <person name="LaButti K."/>
            <person name="Pangilinan J."/>
            <person name="Lipzen A."/>
            <person name="Riley R."/>
            <person name="Andreopoulos W."/>
            <person name="He G."/>
            <person name="Johnson J."/>
            <person name="Nolan M."/>
            <person name="Tritt A."/>
            <person name="Barry K.W."/>
            <person name="Grigoriev I.V."/>
            <person name="Nagy L.G."/>
            <person name="Hibbett D."/>
            <person name="Henrissat B."/>
            <person name="Matheny P.B."/>
            <person name="Labbe J."/>
            <person name="Martin F.M."/>
        </authorList>
    </citation>
    <scope>NUCLEOTIDE SEQUENCE</scope>
    <source>
        <strain evidence="1">EC-137</strain>
    </source>
</reference>
<reference evidence="1" key="1">
    <citation type="submission" date="2021-02" db="EMBL/GenBank/DDBJ databases">
        <authorList>
            <consortium name="DOE Joint Genome Institute"/>
            <person name="Ahrendt S."/>
            <person name="Looney B.P."/>
            <person name="Miyauchi S."/>
            <person name="Morin E."/>
            <person name="Drula E."/>
            <person name="Courty P.E."/>
            <person name="Chicoki N."/>
            <person name="Fauchery L."/>
            <person name="Kohler A."/>
            <person name="Kuo A."/>
            <person name="Labutti K."/>
            <person name="Pangilinan J."/>
            <person name="Lipzen A."/>
            <person name="Riley R."/>
            <person name="Andreopoulos W."/>
            <person name="He G."/>
            <person name="Johnson J."/>
            <person name="Barry K.W."/>
            <person name="Grigoriev I.V."/>
            <person name="Nagy L."/>
            <person name="Hibbett D."/>
            <person name="Henrissat B."/>
            <person name="Matheny P.B."/>
            <person name="Labbe J."/>
            <person name="Martin F."/>
        </authorList>
    </citation>
    <scope>NUCLEOTIDE SEQUENCE</scope>
    <source>
        <strain evidence="1">EC-137</strain>
    </source>
</reference>
<organism evidence="1 2">
    <name type="scientific">Vararia minispora EC-137</name>
    <dbReference type="NCBI Taxonomy" id="1314806"/>
    <lineage>
        <taxon>Eukaryota</taxon>
        <taxon>Fungi</taxon>
        <taxon>Dikarya</taxon>
        <taxon>Basidiomycota</taxon>
        <taxon>Agaricomycotina</taxon>
        <taxon>Agaricomycetes</taxon>
        <taxon>Russulales</taxon>
        <taxon>Lachnocladiaceae</taxon>
        <taxon>Vararia</taxon>
    </lineage>
</organism>
<accession>A0ACB8QZC1</accession>
<comment type="caution">
    <text evidence="1">The sequence shown here is derived from an EMBL/GenBank/DDBJ whole genome shotgun (WGS) entry which is preliminary data.</text>
</comment>
<dbReference type="EMBL" id="MU273465">
    <property type="protein sequence ID" value="KAI0037199.1"/>
    <property type="molecule type" value="Genomic_DNA"/>
</dbReference>
<evidence type="ECO:0000313" key="1">
    <source>
        <dbReference type="EMBL" id="KAI0037199.1"/>
    </source>
</evidence>